<dbReference type="OrthoDB" id="9788279at2"/>
<dbReference type="PANTHER" id="PTHR42852">
    <property type="entry name" value="THIOL:DISULFIDE INTERCHANGE PROTEIN DSBE"/>
    <property type="match status" value="1"/>
</dbReference>
<name>A0A1V3NRI0_9GAMM</name>
<organism evidence="3 4">
    <name type="scientific">Thioalkalivibrio denitrificans</name>
    <dbReference type="NCBI Taxonomy" id="108003"/>
    <lineage>
        <taxon>Bacteria</taxon>
        <taxon>Pseudomonadati</taxon>
        <taxon>Pseudomonadota</taxon>
        <taxon>Gammaproteobacteria</taxon>
        <taxon>Chromatiales</taxon>
        <taxon>Ectothiorhodospiraceae</taxon>
        <taxon>Thioalkalivibrio</taxon>
    </lineage>
</organism>
<dbReference type="RefSeq" id="WP_077277725.1">
    <property type="nucleotide sequence ID" value="NZ_MVBK01000018.1"/>
</dbReference>
<reference evidence="3 4" key="1">
    <citation type="submission" date="2017-02" db="EMBL/GenBank/DDBJ databases">
        <title>Genomic diversity within the haloalkaliphilic genus Thioalkalivibrio.</title>
        <authorList>
            <person name="Ahn A.-C."/>
            <person name="Meier-Kolthoff J."/>
            <person name="Overmars L."/>
            <person name="Richter M."/>
            <person name="Woyke T."/>
            <person name="Sorokin D.Y."/>
            <person name="Muyzer G."/>
        </authorList>
    </citation>
    <scope>NUCLEOTIDE SEQUENCE [LARGE SCALE GENOMIC DNA]</scope>
    <source>
        <strain evidence="3 4">ALJD</strain>
    </source>
</reference>
<feature type="chain" id="PRO_5012934563" description="Thioredoxin domain-containing protein" evidence="1">
    <location>
        <begin position="26"/>
        <end position="187"/>
    </location>
</feature>
<sequence>MAALRHSLIAGAVLWLCLAAAPAQASGGAADLAEAAGLRAYPVPMRAPEFRLPTLKGGTAGIAEYRCRVVLLAFWASWCSVCRGELPSLIELQNDYGGERFTVVMVAVRDDPRDAARVLPEDVAFPVLFDDAGRVAERYRAAGVPVNYVLDGRGRMLAGQAGAFHWSDEPVRRLIEHLMDTLEEERP</sequence>
<evidence type="ECO:0000259" key="2">
    <source>
        <dbReference type="PROSITE" id="PS51352"/>
    </source>
</evidence>
<keyword evidence="4" id="KW-1185">Reference proteome</keyword>
<dbReference type="AlphaFoldDB" id="A0A1V3NRI0"/>
<dbReference type="InterPro" id="IPR050553">
    <property type="entry name" value="Thioredoxin_ResA/DsbE_sf"/>
</dbReference>
<dbReference type="EMBL" id="MVBK01000018">
    <property type="protein sequence ID" value="OOG27707.1"/>
    <property type="molecule type" value="Genomic_DNA"/>
</dbReference>
<accession>A0A1V3NRI0</accession>
<dbReference type="GO" id="GO:0016209">
    <property type="term" value="F:antioxidant activity"/>
    <property type="evidence" value="ECO:0007669"/>
    <property type="project" value="InterPro"/>
</dbReference>
<dbReference type="SUPFAM" id="SSF52833">
    <property type="entry name" value="Thioredoxin-like"/>
    <property type="match status" value="1"/>
</dbReference>
<dbReference type="CDD" id="cd02966">
    <property type="entry name" value="TlpA_like_family"/>
    <property type="match status" value="1"/>
</dbReference>
<evidence type="ECO:0000313" key="3">
    <source>
        <dbReference type="EMBL" id="OOG27707.1"/>
    </source>
</evidence>
<dbReference type="InterPro" id="IPR013766">
    <property type="entry name" value="Thioredoxin_domain"/>
</dbReference>
<feature type="domain" description="Thioredoxin" evidence="2">
    <location>
        <begin position="41"/>
        <end position="180"/>
    </location>
</feature>
<dbReference type="PROSITE" id="PS51352">
    <property type="entry name" value="THIOREDOXIN_2"/>
    <property type="match status" value="1"/>
</dbReference>
<dbReference type="Gene3D" id="3.40.30.10">
    <property type="entry name" value="Glutaredoxin"/>
    <property type="match status" value="1"/>
</dbReference>
<evidence type="ECO:0000256" key="1">
    <source>
        <dbReference type="SAM" id="SignalP"/>
    </source>
</evidence>
<feature type="signal peptide" evidence="1">
    <location>
        <begin position="1"/>
        <end position="25"/>
    </location>
</feature>
<keyword evidence="1" id="KW-0732">Signal</keyword>
<dbReference type="PANTHER" id="PTHR42852:SF17">
    <property type="entry name" value="THIOREDOXIN-LIKE PROTEIN HI_1115"/>
    <property type="match status" value="1"/>
</dbReference>
<dbReference type="Pfam" id="PF00578">
    <property type="entry name" value="AhpC-TSA"/>
    <property type="match status" value="1"/>
</dbReference>
<dbReference type="STRING" id="108003.B1C78_03415"/>
<evidence type="ECO:0000313" key="4">
    <source>
        <dbReference type="Proteomes" id="UP000189462"/>
    </source>
</evidence>
<dbReference type="Proteomes" id="UP000189462">
    <property type="component" value="Unassembled WGS sequence"/>
</dbReference>
<proteinExistence type="predicted"/>
<gene>
    <name evidence="3" type="ORF">B1C78_03415</name>
</gene>
<dbReference type="GO" id="GO:0016491">
    <property type="term" value="F:oxidoreductase activity"/>
    <property type="evidence" value="ECO:0007669"/>
    <property type="project" value="InterPro"/>
</dbReference>
<dbReference type="InterPro" id="IPR000866">
    <property type="entry name" value="AhpC/TSA"/>
</dbReference>
<protein>
    <recommendedName>
        <fullName evidence="2">Thioredoxin domain-containing protein</fullName>
    </recommendedName>
</protein>
<dbReference type="InterPro" id="IPR036249">
    <property type="entry name" value="Thioredoxin-like_sf"/>
</dbReference>
<comment type="caution">
    <text evidence="3">The sequence shown here is derived from an EMBL/GenBank/DDBJ whole genome shotgun (WGS) entry which is preliminary data.</text>
</comment>